<dbReference type="EMBL" id="MU006245">
    <property type="protein sequence ID" value="KAF2819441.1"/>
    <property type="molecule type" value="Genomic_DNA"/>
</dbReference>
<dbReference type="PROSITE" id="PS51212">
    <property type="entry name" value="WSC"/>
    <property type="match status" value="1"/>
</dbReference>
<feature type="domain" description="WSC" evidence="4">
    <location>
        <begin position="26"/>
        <end position="115"/>
    </location>
</feature>
<dbReference type="SMART" id="SM00321">
    <property type="entry name" value="WSC"/>
    <property type="match status" value="1"/>
</dbReference>
<evidence type="ECO:0000256" key="1">
    <source>
        <dbReference type="SAM" id="MobiDB-lite"/>
    </source>
</evidence>
<dbReference type="Pfam" id="PF01822">
    <property type="entry name" value="WSC"/>
    <property type="match status" value="1"/>
</dbReference>
<dbReference type="Proteomes" id="UP000799424">
    <property type="component" value="Unassembled WGS sequence"/>
</dbReference>
<feature type="region of interest" description="Disordered" evidence="1">
    <location>
        <begin position="183"/>
        <end position="205"/>
    </location>
</feature>
<dbReference type="AlphaFoldDB" id="A0A6A6ZE97"/>
<name>A0A6A6ZE97_9PLEO</name>
<dbReference type="PANTHER" id="PTHR16861">
    <property type="entry name" value="GLYCOPROTEIN 38"/>
    <property type="match status" value="1"/>
</dbReference>
<gene>
    <name evidence="5" type="ORF">CC86DRAFT_307180</name>
</gene>
<keyword evidence="2" id="KW-0812">Transmembrane</keyword>
<dbReference type="InterPro" id="IPR002889">
    <property type="entry name" value="WSC_carb-bd"/>
</dbReference>
<evidence type="ECO:0000313" key="6">
    <source>
        <dbReference type="Proteomes" id="UP000799424"/>
    </source>
</evidence>
<evidence type="ECO:0000313" key="5">
    <source>
        <dbReference type="EMBL" id="KAF2819441.1"/>
    </source>
</evidence>
<reference evidence="5" key="1">
    <citation type="journal article" date="2020" name="Stud. Mycol.">
        <title>101 Dothideomycetes genomes: a test case for predicting lifestyles and emergence of pathogens.</title>
        <authorList>
            <person name="Haridas S."/>
            <person name="Albert R."/>
            <person name="Binder M."/>
            <person name="Bloem J."/>
            <person name="Labutti K."/>
            <person name="Salamov A."/>
            <person name="Andreopoulos B."/>
            <person name="Baker S."/>
            <person name="Barry K."/>
            <person name="Bills G."/>
            <person name="Bluhm B."/>
            <person name="Cannon C."/>
            <person name="Castanera R."/>
            <person name="Culley D."/>
            <person name="Daum C."/>
            <person name="Ezra D."/>
            <person name="Gonzalez J."/>
            <person name="Henrissat B."/>
            <person name="Kuo A."/>
            <person name="Liang C."/>
            <person name="Lipzen A."/>
            <person name="Lutzoni F."/>
            <person name="Magnuson J."/>
            <person name="Mondo S."/>
            <person name="Nolan M."/>
            <person name="Ohm R."/>
            <person name="Pangilinan J."/>
            <person name="Park H.-J."/>
            <person name="Ramirez L."/>
            <person name="Alfaro M."/>
            <person name="Sun H."/>
            <person name="Tritt A."/>
            <person name="Yoshinaga Y."/>
            <person name="Zwiers L.-H."/>
            <person name="Turgeon B."/>
            <person name="Goodwin S."/>
            <person name="Spatafora J."/>
            <person name="Crous P."/>
            <person name="Grigoriev I."/>
        </authorList>
    </citation>
    <scope>NUCLEOTIDE SEQUENCE</scope>
    <source>
        <strain evidence="5">CBS 113818</strain>
    </source>
</reference>
<evidence type="ECO:0000256" key="2">
    <source>
        <dbReference type="SAM" id="Phobius"/>
    </source>
</evidence>
<proteinExistence type="predicted"/>
<keyword evidence="2" id="KW-1133">Transmembrane helix</keyword>
<organism evidence="5 6">
    <name type="scientific">Ophiobolus disseminans</name>
    <dbReference type="NCBI Taxonomy" id="1469910"/>
    <lineage>
        <taxon>Eukaryota</taxon>
        <taxon>Fungi</taxon>
        <taxon>Dikarya</taxon>
        <taxon>Ascomycota</taxon>
        <taxon>Pezizomycotina</taxon>
        <taxon>Dothideomycetes</taxon>
        <taxon>Pleosporomycetidae</taxon>
        <taxon>Pleosporales</taxon>
        <taxon>Pleosporineae</taxon>
        <taxon>Phaeosphaeriaceae</taxon>
        <taxon>Ophiobolus</taxon>
    </lineage>
</organism>
<accession>A0A6A6ZE97</accession>
<evidence type="ECO:0000256" key="3">
    <source>
        <dbReference type="SAM" id="SignalP"/>
    </source>
</evidence>
<keyword evidence="2" id="KW-0472">Membrane</keyword>
<sequence>MSRTHRPTLMVLIAMLALFVLGTSAQFRETYCSKDNTASNSVSDSWDYQSNGNCTTHCAQEGSFAFAVIQYKDCYCSDFIPSSQVSMSQCQKSCPGFPTEHCGSFEDDLYMYLKLSGQPSGTAGAGGKPVQATSSAIVSSSPSPPPSSPSTRAPSPSQASQRPTEPQTSVQVVTESGAVITRTVVQTPSPTPNSSSSSVPVRTGNGGSGTNVGAIAGGVAGGIVGLLAIVGVIFVVLWKRKKHQREAEEGAAGNVSGAAGITRNTSTMSKAGLLGGGAEPYPPVASNYGSQYSRYGADAQSTSPMSNRRNSQPLIVDSRMNPETYIEHAHANASRESVGTIDDSRDYARKLGVRNPDP</sequence>
<dbReference type="PANTHER" id="PTHR16861:SF4">
    <property type="entry name" value="SH3 DOMAIN PROTEIN (AFU_ORTHOLOGUE AFUA_1G13610)"/>
    <property type="match status" value="1"/>
</dbReference>
<feature type="transmembrane region" description="Helical" evidence="2">
    <location>
        <begin position="212"/>
        <end position="238"/>
    </location>
</feature>
<dbReference type="OrthoDB" id="2537459at2759"/>
<feature type="compositionally biased region" description="Low complexity" evidence="1">
    <location>
        <begin position="183"/>
        <end position="203"/>
    </location>
</feature>
<feature type="signal peptide" evidence="3">
    <location>
        <begin position="1"/>
        <end position="25"/>
    </location>
</feature>
<feature type="region of interest" description="Disordered" evidence="1">
    <location>
        <begin position="331"/>
        <end position="358"/>
    </location>
</feature>
<keyword evidence="6" id="KW-1185">Reference proteome</keyword>
<protein>
    <recommendedName>
        <fullName evidence="4">WSC domain-containing protein</fullName>
    </recommendedName>
</protein>
<feature type="chain" id="PRO_5025437573" description="WSC domain-containing protein" evidence="3">
    <location>
        <begin position="26"/>
        <end position="358"/>
    </location>
</feature>
<feature type="region of interest" description="Disordered" evidence="1">
    <location>
        <begin position="121"/>
        <end position="171"/>
    </location>
</feature>
<evidence type="ECO:0000259" key="4">
    <source>
        <dbReference type="PROSITE" id="PS51212"/>
    </source>
</evidence>
<feature type="compositionally biased region" description="Low complexity" evidence="1">
    <location>
        <begin position="149"/>
        <end position="160"/>
    </location>
</feature>
<keyword evidence="3" id="KW-0732">Signal</keyword>
<feature type="compositionally biased region" description="Polar residues" evidence="1">
    <location>
        <begin position="161"/>
        <end position="171"/>
    </location>
</feature>